<dbReference type="PANTHER" id="PTHR42847">
    <property type="entry name" value="ALKANESULFONATE MONOOXYGENASE"/>
    <property type="match status" value="1"/>
</dbReference>
<dbReference type="SUPFAM" id="SSF51679">
    <property type="entry name" value="Bacterial luciferase-like"/>
    <property type="match status" value="1"/>
</dbReference>
<keyword evidence="4" id="KW-0503">Monooxygenase</keyword>
<dbReference type="Pfam" id="PF00296">
    <property type="entry name" value="Bac_luciferase"/>
    <property type="match status" value="1"/>
</dbReference>
<sequence>MKVFGLLPYVDESEITRATGSFDPAFIRTLAECYDALGYERVLIAQSASSPDSMTVAASVMQWTDRLKLMIAHRPGFVAPTMAARMLATIDQLSGGRCGVHIITATNDAETRGDGDFLTKDERYARSREYVALLRQSWTATEPFDHAGDAYRVEGARTMIRPVNGTIPIFWGGSSGLGVQYGGECADVYAFAGTTIERSAALIAQVRAAAAPFGRSPRFLMSIRVVIAPDDAAAWARAGSIVATIKAQGGPSKKGLGSGSDESAARRVAEAMAARSTADPCLWGGVIEATGGTSHAMALVGGPDQLVETLAAYESIGVDDVLLRGFDNLADAQAVGELLIPRLG</sequence>
<keyword evidence="7" id="KW-1185">Reference proteome</keyword>
<dbReference type="GO" id="GO:0008726">
    <property type="term" value="F:alkanesulfonate monooxygenase activity"/>
    <property type="evidence" value="ECO:0007669"/>
    <property type="project" value="TreeGrafter"/>
</dbReference>
<keyword evidence="1" id="KW-0285">Flavoprotein</keyword>
<dbReference type="PANTHER" id="PTHR42847:SF9">
    <property type="entry name" value="BLL6451 PROTEIN"/>
    <property type="match status" value="1"/>
</dbReference>
<dbReference type="RefSeq" id="WP_169574646.1">
    <property type="nucleotide sequence ID" value="NZ_JABBFV010000018.1"/>
</dbReference>
<evidence type="ECO:0000256" key="4">
    <source>
        <dbReference type="ARBA" id="ARBA00023033"/>
    </source>
</evidence>
<keyword evidence="2" id="KW-0288">FMN</keyword>
<evidence type="ECO:0000256" key="3">
    <source>
        <dbReference type="ARBA" id="ARBA00023002"/>
    </source>
</evidence>
<accession>A0A7X9WYG9</accession>
<comment type="caution">
    <text evidence="6">The sequence shown here is derived from an EMBL/GenBank/DDBJ whole genome shotgun (WGS) entry which is preliminary data.</text>
</comment>
<dbReference type="Proteomes" id="UP000519023">
    <property type="component" value="Unassembled WGS sequence"/>
</dbReference>
<dbReference type="AlphaFoldDB" id="A0A7X9WYG9"/>
<dbReference type="InterPro" id="IPR011251">
    <property type="entry name" value="Luciferase-like_dom"/>
</dbReference>
<evidence type="ECO:0000259" key="5">
    <source>
        <dbReference type="Pfam" id="PF00296"/>
    </source>
</evidence>
<reference evidence="6 7" key="1">
    <citation type="submission" date="2020-04" db="EMBL/GenBank/DDBJ databases">
        <title>Sphingobium sp. AR-3-1 isolated from Arctic soil.</title>
        <authorList>
            <person name="Dahal R.H."/>
            <person name="Chaudhary D.K."/>
        </authorList>
    </citation>
    <scope>NUCLEOTIDE SEQUENCE [LARGE SCALE GENOMIC DNA]</scope>
    <source>
        <strain evidence="6 7">AR-3-1</strain>
    </source>
</reference>
<evidence type="ECO:0000256" key="1">
    <source>
        <dbReference type="ARBA" id="ARBA00022630"/>
    </source>
</evidence>
<dbReference type="CDD" id="cd01094">
    <property type="entry name" value="Alkanesulfonate_monoxygenase"/>
    <property type="match status" value="1"/>
</dbReference>
<dbReference type="Gene3D" id="3.20.20.30">
    <property type="entry name" value="Luciferase-like domain"/>
    <property type="match status" value="1"/>
</dbReference>
<feature type="domain" description="Luciferase-like" evidence="5">
    <location>
        <begin position="7"/>
        <end position="319"/>
    </location>
</feature>
<evidence type="ECO:0000313" key="7">
    <source>
        <dbReference type="Proteomes" id="UP000519023"/>
    </source>
</evidence>
<dbReference type="GO" id="GO:0046306">
    <property type="term" value="P:alkanesulfonate catabolic process"/>
    <property type="evidence" value="ECO:0007669"/>
    <property type="project" value="TreeGrafter"/>
</dbReference>
<dbReference type="EMBL" id="JABBFV010000018">
    <property type="protein sequence ID" value="NML12243.1"/>
    <property type="molecule type" value="Genomic_DNA"/>
</dbReference>
<dbReference type="InterPro" id="IPR036661">
    <property type="entry name" value="Luciferase-like_sf"/>
</dbReference>
<evidence type="ECO:0000313" key="6">
    <source>
        <dbReference type="EMBL" id="NML12243.1"/>
    </source>
</evidence>
<dbReference type="InterPro" id="IPR050172">
    <property type="entry name" value="SsuD_RutA_monooxygenase"/>
</dbReference>
<organism evidence="6 7">
    <name type="scientific">Sphingobium psychrophilum</name>
    <dbReference type="NCBI Taxonomy" id="2728834"/>
    <lineage>
        <taxon>Bacteria</taxon>
        <taxon>Pseudomonadati</taxon>
        <taxon>Pseudomonadota</taxon>
        <taxon>Alphaproteobacteria</taxon>
        <taxon>Sphingomonadales</taxon>
        <taxon>Sphingomonadaceae</taxon>
        <taxon>Sphingobium</taxon>
    </lineage>
</organism>
<keyword evidence="3" id="KW-0560">Oxidoreductase</keyword>
<evidence type="ECO:0000256" key="2">
    <source>
        <dbReference type="ARBA" id="ARBA00022643"/>
    </source>
</evidence>
<name>A0A7X9WYG9_9SPHN</name>
<gene>
    <name evidence="6" type="ORF">HHL08_19210</name>
</gene>
<protein>
    <submittedName>
        <fullName evidence="6">LLM class flavin-dependent oxidoreductase</fullName>
    </submittedName>
</protein>
<proteinExistence type="predicted"/>